<dbReference type="EMBL" id="WTYQ01000001">
    <property type="protein sequence ID" value="MXP24533.1"/>
    <property type="molecule type" value="Genomic_DNA"/>
</dbReference>
<keyword evidence="1" id="KW-0472">Membrane</keyword>
<dbReference type="OrthoDB" id="7391824at2"/>
<organism evidence="2 3">
    <name type="scientific">Altericroceibacterium indicum</name>
    <dbReference type="NCBI Taxonomy" id="374177"/>
    <lineage>
        <taxon>Bacteria</taxon>
        <taxon>Pseudomonadati</taxon>
        <taxon>Pseudomonadota</taxon>
        <taxon>Alphaproteobacteria</taxon>
        <taxon>Sphingomonadales</taxon>
        <taxon>Erythrobacteraceae</taxon>
        <taxon>Altericroceibacterium</taxon>
    </lineage>
</organism>
<name>A0A845A5I4_9SPHN</name>
<accession>A0A845A5I4</accession>
<evidence type="ECO:0000313" key="2">
    <source>
        <dbReference type="EMBL" id="MXP24533.1"/>
    </source>
</evidence>
<dbReference type="Proteomes" id="UP000460561">
    <property type="component" value="Unassembled WGS sequence"/>
</dbReference>
<keyword evidence="1" id="KW-1133">Transmembrane helix</keyword>
<feature type="transmembrane region" description="Helical" evidence="1">
    <location>
        <begin position="70"/>
        <end position="89"/>
    </location>
</feature>
<evidence type="ECO:0000256" key="1">
    <source>
        <dbReference type="SAM" id="Phobius"/>
    </source>
</evidence>
<feature type="transmembrane region" description="Helical" evidence="1">
    <location>
        <begin position="12"/>
        <end position="35"/>
    </location>
</feature>
<comment type="caution">
    <text evidence="2">The sequence shown here is derived from an EMBL/GenBank/DDBJ whole genome shotgun (WGS) entry which is preliminary data.</text>
</comment>
<keyword evidence="1" id="KW-0812">Transmembrane</keyword>
<protein>
    <submittedName>
        <fullName evidence="2">Uncharacterized protein</fullName>
    </submittedName>
</protein>
<evidence type="ECO:0000313" key="3">
    <source>
        <dbReference type="Proteomes" id="UP000460561"/>
    </source>
</evidence>
<keyword evidence="3" id="KW-1185">Reference proteome</keyword>
<feature type="transmembrane region" description="Helical" evidence="1">
    <location>
        <begin position="41"/>
        <end position="63"/>
    </location>
</feature>
<reference evidence="2 3" key="1">
    <citation type="submission" date="2019-12" db="EMBL/GenBank/DDBJ databases">
        <title>Genomic-based taxomic classification of the family Erythrobacteraceae.</title>
        <authorList>
            <person name="Xu L."/>
        </authorList>
    </citation>
    <scope>NUCLEOTIDE SEQUENCE [LARGE SCALE GENOMIC DNA]</scope>
    <source>
        <strain evidence="2 3">DSM 18604</strain>
    </source>
</reference>
<sequence length="90" mass="9408">MTAIQACVLRCIIYIEHTLNILSILIGVFALALAIPSSIPFLGWGNWFVLPIAVIGAGIGALSSTNGGHNFCLIVFVIAVIRLALGGGFI</sequence>
<proteinExistence type="predicted"/>
<gene>
    <name evidence="2" type="ORF">GRI39_00515</name>
</gene>
<dbReference type="AlphaFoldDB" id="A0A845A5I4"/>
<dbReference type="RefSeq" id="WP_160737763.1">
    <property type="nucleotide sequence ID" value="NZ_WTYQ01000001.1"/>
</dbReference>